<accession>A0ABD2QKH7</accession>
<dbReference type="SUPFAM" id="SSF101912">
    <property type="entry name" value="Sema domain"/>
    <property type="match status" value="1"/>
</dbReference>
<dbReference type="InterPro" id="IPR015943">
    <property type="entry name" value="WD40/YVTN_repeat-like_dom_sf"/>
</dbReference>
<evidence type="ECO:0000313" key="7">
    <source>
        <dbReference type="Proteomes" id="UP001626550"/>
    </source>
</evidence>
<dbReference type="Proteomes" id="UP001626550">
    <property type="component" value="Unassembled WGS sequence"/>
</dbReference>
<dbReference type="PANTHER" id="PTHR22625">
    <property type="entry name" value="PLEXIN"/>
    <property type="match status" value="1"/>
</dbReference>
<gene>
    <name evidence="6" type="primary">PLXNA2</name>
    <name evidence="6" type="ORF">Ciccas_001247</name>
</gene>
<keyword evidence="3" id="KW-1015">Disulfide bond</keyword>
<comment type="subcellular location">
    <subcellularLocation>
        <location evidence="1">Membrane</location>
    </subcellularLocation>
</comment>
<dbReference type="Gene3D" id="2.130.10.10">
    <property type="entry name" value="YVTN repeat-like/Quinoprotein amine dehydrogenase"/>
    <property type="match status" value="1"/>
</dbReference>
<dbReference type="EMBL" id="JBJKFK010000079">
    <property type="protein sequence ID" value="KAL3320058.1"/>
    <property type="molecule type" value="Genomic_DNA"/>
</dbReference>
<evidence type="ECO:0000256" key="1">
    <source>
        <dbReference type="ARBA" id="ARBA00004370"/>
    </source>
</evidence>
<protein>
    <submittedName>
        <fullName evidence="6">Plexin-A2</fullName>
    </submittedName>
</protein>
<evidence type="ECO:0000256" key="2">
    <source>
        <dbReference type="ARBA" id="ARBA00023136"/>
    </source>
</evidence>
<sequence length="526" mass="60000">MLYTLSNVTNEEAVIIAYENNLTKIFPNVDNTATRRISEEMEVIVPKAWNTKGPLPDTFMRNWPHFSSDGILYMCLNTSMSNCNRYDISNISRKPVGATTSLVGFHTDSINFNALVIDDSTIFGAHEVNSFMEDEDKDYPFQWSNLQFQREPSFSLTYDELLKIREQNPALQYLHGFKHYAELRSQKYIYFLFNIKQNSRTLWESRISRICSEDRKFLSYTELGFISITSPEQNYGRMQLAINGKIGRELAHHLSPEQNNFSNDVLLVSFENQVVAEDKFKLSPSGSTLALVSVERVNQALERRIADCYLGHGMRGPHAFVPSTGNHCQMPRSIVEENSCLSYSTVNSPIGSGESDDQRIQLQELLTLPTINITGMDIGPTQDGNSTFLLVSTSEGSVIQYHVRVRNKKLEIVELDKKHLSDRPLFSLVSDFDANYFYTHDSHRVFREPLHNCEKAQTCDVCLSRVSPHCGWCVALGSCTSKERCIYRGRSQSPTTMERVRRREQLATVSDEDKLWLSSGNNINHS</sequence>
<dbReference type="GO" id="GO:0016020">
    <property type="term" value="C:membrane"/>
    <property type="evidence" value="ECO:0007669"/>
    <property type="project" value="UniProtKB-SubCell"/>
</dbReference>
<comment type="caution">
    <text evidence="6">The sequence shown here is derived from an EMBL/GenBank/DDBJ whole genome shotgun (WGS) entry which is preliminary data.</text>
</comment>
<proteinExistence type="predicted"/>
<evidence type="ECO:0000259" key="5">
    <source>
        <dbReference type="SMART" id="SM00423"/>
    </source>
</evidence>
<dbReference type="AlphaFoldDB" id="A0ABD2QKH7"/>
<name>A0ABD2QKH7_9PLAT</name>
<dbReference type="SMART" id="SM00423">
    <property type="entry name" value="PSI"/>
    <property type="match status" value="1"/>
</dbReference>
<dbReference type="Pfam" id="PF01437">
    <property type="entry name" value="PSI"/>
    <property type="match status" value="1"/>
</dbReference>
<keyword evidence="2" id="KW-0472">Membrane</keyword>
<evidence type="ECO:0000256" key="3">
    <source>
        <dbReference type="ARBA" id="ARBA00023157"/>
    </source>
</evidence>
<evidence type="ECO:0000256" key="4">
    <source>
        <dbReference type="ARBA" id="ARBA00023180"/>
    </source>
</evidence>
<dbReference type="InterPro" id="IPR002165">
    <property type="entry name" value="Plexin_repeat"/>
</dbReference>
<keyword evidence="7" id="KW-1185">Reference proteome</keyword>
<dbReference type="InterPro" id="IPR031148">
    <property type="entry name" value="Plexin"/>
</dbReference>
<dbReference type="InterPro" id="IPR016201">
    <property type="entry name" value="PSI"/>
</dbReference>
<dbReference type="Gene3D" id="3.30.1680.10">
    <property type="entry name" value="ligand-binding face of the semaphorins, domain 2"/>
    <property type="match status" value="1"/>
</dbReference>
<dbReference type="SUPFAM" id="SSF103575">
    <property type="entry name" value="Plexin repeat"/>
    <property type="match status" value="1"/>
</dbReference>
<evidence type="ECO:0000313" key="6">
    <source>
        <dbReference type="EMBL" id="KAL3320058.1"/>
    </source>
</evidence>
<feature type="domain" description="PSI" evidence="5">
    <location>
        <begin position="452"/>
        <end position="494"/>
    </location>
</feature>
<dbReference type="PANTHER" id="PTHR22625:SF61">
    <property type="entry name" value="HEPATOCYTE GROWTH FACTOR RECEPTOR"/>
    <property type="match status" value="1"/>
</dbReference>
<dbReference type="InterPro" id="IPR036352">
    <property type="entry name" value="Semap_dom_sf"/>
</dbReference>
<organism evidence="6 7">
    <name type="scientific">Cichlidogyrus casuarinus</name>
    <dbReference type="NCBI Taxonomy" id="1844966"/>
    <lineage>
        <taxon>Eukaryota</taxon>
        <taxon>Metazoa</taxon>
        <taxon>Spiralia</taxon>
        <taxon>Lophotrochozoa</taxon>
        <taxon>Platyhelminthes</taxon>
        <taxon>Monogenea</taxon>
        <taxon>Monopisthocotylea</taxon>
        <taxon>Dactylogyridea</taxon>
        <taxon>Ancyrocephalidae</taxon>
        <taxon>Cichlidogyrus</taxon>
    </lineage>
</organism>
<keyword evidence="4" id="KW-0325">Glycoprotein</keyword>
<reference evidence="6 7" key="1">
    <citation type="submission" date="2024-11" db="EMBL/GenBank/DDBJ databases">
        <title>Adaptive evolution of stress response genes in parasites aligns with host niche diversity.</title>
        <authorList>
            <person name="Hahn C."/>
            <person name="Resl P."/>
        </authorList>
    </citation>
    <scope>NUCLEOTIDE SEQUENCE [LARGE SCALE GENOMIC DNA]</scope>
    <source>
        <strain evidence="6">EGGRZ-B1_66</strain>
        <tissue evidence="6">Body</tissue>
    </source>
</reference>